<dbReference type="AlphaFoldDB" id="A0A150XKA4"/>
<dbReference type="STRING" id="1914963.AWW67_12390"/>
<keyword evidence="3" id="KW-0997">Cell inner membrane</keyword>
<evidence type="ECO:0000256" key="5">
    <source>
        <dbReference type="ARBA" id="ARBA00022989"/>
    </source>
</evidence>
<gene>
    <name evidence="11" type="primary">fluC</name>
    <name evidence="11" type="synonym">crcB</name>
    <name evidence="12" type="ORF">AWW67_12390</name>
</gene>
<keyword evidence="11" id="KW-0479">Metal-binding</keyword>
<dbReference type="RefSeq" id="WP_062303210.1">
    <property type="nucleotide sequence ID" value="NZ_LRPB01000049.1"/>
</dbReference>
<comment type="similarity">
    <text evidence="9 11">Belongs to the fluoride channel Fluc/FEX (TC 1.A.43) family.</text>
</comment>
<evidence type="ECO:0000313" key="12">
    <source>
        <dbReference type="EMBL" id="KYG79178.1"/>
    </source>
</evidence>
<keyword evidence="6 11" id="KW-0406">Ion transport</keyword>
<dbReference type="GO" id="GO:0062054">
    <property type="term" value="F:fluoride channel activity"/>
    <property type="evidence" value="ECO:0007669"/>
    <property type="project" value="UniProtKB-UniRule"/>
</dbReference>
<evidence type="ECO:0000256" key="8">
    <source>
        <dbReference type="ARBA" id="ARBA00023303"/>
    </source>
</evidence>
<proteinExistence type="inferred from homology"/>
<keyword evidence="7 11" id="KW-0472">Membrane</keyword>
<evidence type="ECO:0000256" key="7">
    <source>
        <dbReference type="ARBA" id="ARBA00023136"/>
    </source>
</evidence>
<keyword evidence="11" id="KW-0915">Sodium</keyword>
<evidence type="ECO:0000313" key="13">
    <source>
        <dbReference type="Proteomes" id="UP000075663"/>
    </source>
</evidence>
<evidence type="ECO:0000256" key="3">
    <source>
        <dbReference type="ARBA" id="ARBA00022519"/>
    </source>
</evidence>
<comment type="catalytic activity">
    <reaction evidence="10">
        <text>fluoride(in) = fluoride(out)</text>
        <dbReference type="Rhea" id="RHEA:76159"/>
        <dbReference type="ChEBI" id="CHEBI:17051"/>
    </reaction>
    <physiologicalReaction direction="left-to-right" evidence="10">
        <dbReference type="Rhea" id="RHEA:76160"/>
    </physiologicalReaction>
</comment>
<dbReference type="NCBIfam" id="TIGR00494">
    <property type="entry name" value="crcB"/>
    <property type="match status" value="1"/>
</dbReference>
<keyword evidence="8 11" id="KW-0407">Ion channel</keyword>
<dbReference type="PANTHER" id="PTHR28259">
    <property type="entry name" value="FLUORIDE EXPORT PROTEIN 1-RELATED"/>
    <property type="match status" value="1"/>
</dbReference>
<comment type="activity regulation">
    <text evidence="11">Na(+) is not transported, but it plays an essential structural role and its presence is essential for fluoride channel function.</text>
</comment>
<evidence type="ECO:0000256" key="11">
    <source>
        <dbReference type="HAMAP-Rule" id="MF_00454"/>
    </source>
</evidence>
<name>A0A150XKA4_9BACT</name>
<dbReference type="InterPro" id="IPR003691">
    <property type="entry name" value="FluC"/>
</dbReference>
<dbReference type="PANTHER" id="PTHR28259:SF1">
    <property type="entry name" value="FLUORIDE EXPORT PROTEIN 1-RELATED"/>
    <property type="match status" value="1"/>
</dbReference>
<protein>
    <recommendedName>
        <fullName evidence="11">Fluoride-specific ion channel FluC</fullName>
    </recommendedName>
</protein>
<dbReference type="GO" id="GO:0046872">
    <property type="term" value="F:metal ion binding"/>
    <property type="evidence" value="ECO:0007669"/>
    <property type="project" value="UniProtKB-KW"/>
</dbReference>
<dbReference type="GO" id="GO:0005886">
    <property type="term" value="C:plasma membrane"/>
    <property type="evidence" value="ECO:0007669"/>
    <property type="project" value="UniProtKB-SubCell"/>
</dbReference>
<dbReference type="GO" id="GO:0140114">
    <property type="term" value="P:cellular detoxification of fluoride"/>
    <property type="evidence" value="ECO:0007669"/>
    <property type="project" value="UniProtKB-UniRule"/>
</dbReference>
<feature type="binding site" evidence="11">
    <location>
        <position position="76"/>
    </location>
    <ligand>
        <name>Na(+)</name>
        <dbReference type="ChEBI" id="CHEBI:29101"/>
        <note>structural</note>
    </ligand>
</feature>
<evidence type="ECO:0000256" key="1">
    <source>
        <dbReference type="ARBA" id="ARBA00004651"/>
    </source>
</evidence>
<evidence type="ECO:0000256" key="9">
    <source>
        <dbReference type="ARBA" id="ARBA00035120"/>
    </source>
</evidence>
<dbReference type="Pfam" id="PF02537">
    <property type="entry name" value="CRCB"/>
    <property type="match status" value="1"/>
</dbReference>
<dbReference type="EMBL" id="LRPB01000049">
    <property type="protein sequence ID" value="KYG79178.1"/>
    <property type="molecule type" value="Genomic_DNA"/>
</dbReference>
<sequence>MIKNALIVALGGAVGSALRYVIQNTIHSKYPNLFPYGTFVVNIAGCLLIGLLMGWATQEKLLSPQINLLLIAGFCGGFTTFSTFAYEGNTLLLENKPLQALLYIAASVVVGMVCAYVGYKLTRG</sequence>
<accession>A0A150XKA4</accession>
<comment type="function">
    <text evidence="11">Fluoride-specific ion channel. Important for reducing fluoride concentration in the cell, thus reducing its toxicity.</text>
</comment>
<evidence type="ECO:0000256" key="4">
    <source>
        <dbReference type="ARBA" id="ARBA00022692"/>
    </source>
</evidence>
<feature type="transmembrane region" description="Helical" evidence="11">
    <location>
        <begin position="98"/>
        <end position="119"/>
    </location>
</feature>
<organism evidence="12 13">
    <name type="scientific">Roseivirga seohaensis</name>
    <dbReference type="NCBI Taxonomy" id="1914963"/>
    <lineage>
        <taxon>Bacteria</taxon>
        <taxon>Pseudomonadati</taxon>
        <taxon>Bacteroidota</taxon>
        <taxon>Cytophagia</taxon>
        <taxon>Cytophagales</taxon>
        <taxon>Roseivirgaceae</taxon>
        <taxon>Roseivirga</taxon>
    </lineage>
</organism>
<dbReference type="HAMAP" id="MF_00454">
    <property type="entry name" value="FluC"/>
    <property type="match status" value="1"/>
</dbReference>
<dbReference type="Proteomes" id="UP000075663">
    <property type="component" value="Unassembled WGS sequence"/>
</dbReference>
<evidence type="ECO:0000256" key="2">
    <source>
        <dbReference type="ARBA" id="ARBA00022475"/>
    </source>
</evidence>
<evidence type="ECO:0000256" key="6">
    <source>
        <dbReference type="ARBA" id="ARBA00023065"/>
    </source>
</evidence>
<keyword evidence="4 11" id="KW-0812">Transmembrane</keyword>
<comment type="caution">
    <text evidence="12">The sequence shown here is derived from an EMBL/GenBank/DDBJ whole genome shotgun (WGS) entry which is preliminary data.</text>
</comment>
<keyword evidence="11" id="KW-0813">Transport</keyword>
<feature type="transmembrane region" description="Helical" evidence="11">
    <location>
        <begin position="68"/>
        <end position="86"/>
    </location>
</feature>
<reference evidence="12 13" key="1">
    <citation type="submission" date="2016-01" db="EMBL/GenBank/DDBJ databases">
        <title>Genome sequencing of Roseivirga seohaensis SW-152.</title>
        <authorList>
            <person name="Selvaratnam C."/>
            <person name="Thevarajoo S."/>
            <person name="Goh K.M."/>
            <person name="Ee R."/>
            <person name="Chan K.-G."/>
            <person name="Chong C.S."/>
        </authorList>
    </citation>
    <scope>NUCLEOTIDE SEQUENCE [LARGE SCALE GENOMIC DNA]</scope>
    <source>
        <strain evidence="12 13">SW-152</strain>
    </source>
</reference>
<keyword evidence="5 11" id="KW-1133">Transmembrane helix</keyword>
<comment type="subcellular location">
    <subcellularLocation>
        <location evidence="1 11">Cell membrane</location>
        <topology evidence="1 11">Multi-pass membrane protein</topology>
    </subcellularLocation>
</comment>
<keyword evidence="2 11" id="KW-1003">Cell membrane</keyword>
<feature type="binding site" evidence="11">
    <location>
        <position position="79"/>
    </location>
    <ligand>
        <name>Na(+)</name>
        <dbReference type="ChEBI" id="CHEBI:29101"/>
        <note>structural</note>
    </ligand>
</feature>
<feature type="transmembrane region" description="Helical" evidence="11">
    <location>
        <begin position="33"/>
        <end position="56"/>
    </location>
</feature>
<evidence type="ECO:0000256" key="10">
    <source>
        <dbReference type="ARBA" id="ARBA00035585"/>
    </source>
</evidence>